<dbReference type="PROSITE" id="PS50157">
    <property type="entry name" value="ZINC_FINGER_C2H2_2"/>
    <property type="match status" value="4"/>
</dbReference>
<keyword evidence="3 5" id="KW-0863">Zinc-finger</keyword>
<feature type="domain" description="C2H2-type" evidence="8">
    <location>
        <begin position="696"/>
        <end position="724"/>
    </location>
</feature>
<organism evidence="10 11">
    <name type="scientific">Danaus chrysippus</name>
    <name type="common">African queen</name>
    <dbReference type="NCBI Taxonomy" id="151541"/>
    <lineage>
        <taxon>Eukaryota</taxon>
        <taxon>Metazoa</taxon>
        <taxon>Ecdysozoa</taxon>
        <taxon>Arthropoda</taxon>
        <taxon>Hexapoda</taxon>
        <taxon>Insecta</taxon>
        <taxon>Pterygota</taxon>
        <taxon>Neoptera</taxon>
        <taxon>Endopterygota</taxon>
        <taxon>Lepidoptera</taxon>
        <taxon>Glossata</taxon>
        <taxon>Ditrysia</taxon>
        <taxon>Papilionoidea</taxon>
        <taxon>Nymphalidae</taxon>
        <taxon>Danainae</taxon>
        <taxon>Danaini</taxon>
        <taxon>Danaina</taxon>
        <taxon>Danaus</taxon>
        <taxon>Anosia</taxon>
    </lineage>
</organism>
<feature type="binding site" evidence="6">
    <location>
        <position position="498"/>
    </location>
    <ligand>
        <name>Zn(2+)</name>
        <dbReference type="ChEBI" id="CHEBI:29105"/>
    </ligand>
</feature>
<evidence type="ECO:0000313" key="11">
    <source>
        <dbReference type="Proteomes" id="UP000789524"/>
    </source>
</evidence>
<proteinExistence type="predicted"/>
<dbReference type="InterPro" id="IPR012934">
    <property type="entry name" value="Znf_AD"/>
</dbReference>
<dbReference type="Gene3D" id="3.30.160.60">
    <property type="entry name" value="Classic Zinc Finger"/>
    <property type="match status" value="3"/>
</dbReference>
<dbReference type="EMBL" id="CAKASE010000051">
    <property type="protein sequence ID" value="CAG9564537.1"/>
    <property type="molecule type" value="Genomic_DNA"/>
</dbReference>
<evidence type="ECO:0000256" key="1">
    <source>
        <dbReference type="ARBA" id="ARBA00022723"/>
    </source>
</evidence>
<feature type="coiled-coil region" evidence="7">
    <location>
        <begin position="789"/>
        <end position="858"/>
    </location>
</feature>
<dbReference type="Gene3D" id="3.40.1800.20">
    <property type="match status" value="1"/>
</dbReference>
<dbReference type="PROSITE" id="PS00028">
    <property type="entry name" value="ZINC_FINGER_C2H2_1"/>
    <property type="match status" value="4"/>
</dbReference>
<evidence type="ECO:0000256" key="5">
    <source>
        <dbReference type="PROSITE-ProRule" id="PRU00042"/>
    </source>
</evidence>
<dbReference type="OrthoDB" id="654211at2759"/>
<dbReference type="GO" id="GO:0008270">
    <property type="term" value="F:zinc ion binding"/>
    <property type="evidence" value="ECO:0007669"/>
    <property type="project" value="UniProtKB-UniRule"/>
</dbReference>
<dbReference type="SUPFAM" id="SSF57716">
    <property type="entry name" value="Glucocorticoid receptor-like (DNA-binding domain)"/>
    <property type="match status" value="1"/>
</dbReference>
<feature type="domain" description="C2H2-type" evidence="8">
    <location>
        <begin position="612"/>
        <end position="639"/>
    </location>
</feature>
<dbReference type="PANTHER" id="PTHR39960">
    <property type="entry name" value="LD34147P"/>
    <property type="match status" value="1"/>
</dbReference>
<keyword evidence="11" id="KW-1185">Reference proteome</keyword>
<keyword evidence="7" id="KW-0175">Coiled coil</keyword>
<dbReference type="SMART" id="SM00355">
    <property type="entry name" value="ZnF_C2H2"/>
    <property type="match status" value="5"/>
</dbReference>
<evidence type="ECO:0000256" key="3">
    <source>
        <dbReference type="ARBA" id="ARBA00022771"/>
    </source>
</evidence>
<dbReference type="SUPFAM" id="SSF57667">
    <property type="entry name" value="beta-beta-alpha zinc fingers"/>
    <property type="match status" value="3"/>
</dbReference>
<feature type="binding site" evidence="6">
    <location>
        <position position="449"/>
    </location>
    <ligand>
        <name>Zn(2+)</name>
        <dbReference type="ChEBI" id="CHEBI:29105"/>
    </ligand>
</feature>
<feature type="domain" description="C2H2-type" evidence="8">
    <location>
        <begin position="668"/>
        <end position="695"/>
    </location>
</feature>
<dbReference type="InterPro" id="IPR036236">
    <property type="entry name" value="Znf_C2H2_sf"/>
</dbReference>
<dbReference type="SMART" id="SM00868">
    <property type="entry name" value="zf-AD"/>
    <property type="match status" value="1"/>
</dbReference>
<keyword evidence="2" id="KW-0677">Repeat</keyword>
<dbReference type="PANTHER" id="PTHR39960:SF1">
    <property type="entry name" value="LD34147P"/>
    <property type="match status" value="1"/>
</dbReference>
<keyword evidence="4 6" id="KW-0862">Zinc</keyword>
<feature type="domain" description="ZAD" evidence="9">
    <location>
        <begin position="447"/>
        <end position="522"/>
    </location>
</feature>
<dbReference type="GO" id="GO:0030674">
    <property type="term" value="F:protein-macromolecule adaptor activity"/>
    <property type="evidence" value="ECO:0007669"/>
    <property type="project" value="UniProtKB-ARBA"/>
</dbReference>
<evidence type="ECO:0000259" key="8">
    <source>
        <dbReference type="PROSITE" id="PS50157"/>
    </source>
</evidence>
<gene>
    <name evidence="10" type="ORF">DCHRY22_LOCUS5518</name>
</gene>
<protein>
    <submittedName>
        <fullName evidence="10">(African queen) hypothetical protein</fullName>
    </submittedName>
</protein>
<dbReference type="FunFam" id="3.30.160.60:FF:000100">
    <property type="entry name" value="Zinc finger 45-like"/>
    <property type="match status" value="1"/>
</dbReference>
<feature type="coiled-coil region" evidence="7">
    <location>
        <begin position="887"/>
        <end position="996"/>
    </location>
</feature>
<evidence type="ECO:0000259" key="9">
    <source>
        <dbReference type="PROSITE" id="PS51915"/>
    </source>
</evidence>
<reference evidence="10" key="1">
    <citation type="submission" date="2021-09" db="EMBL/GenBank/DDBJ databases">
        <authorList>
            <person name="Martin H S."/>
        </authorList>
    </citation>
    <scope>NUCLEOTIDE SEQUENCE</scope>
</reference>
<evidence type="ECO:0000256" key="7">
    <source>
        <dbReference type="SAM" id="Coils"/>
    </source>
</evidence>
<evidence type="ECO:0000313" key="10">
    <source>
        <dbReference type="EMBL" id="CAG9564537.1"/>
    </source>
</evidence>
<dbReference type="PROSITE" id="PS51915">
    <property type="entry name" value="ZAD"/>
    <property type="match status" value="1"/>
</dbReference>
<feature type="binding site" evidence="6">
    <location>
        <position position="495"/>
    </location>
    <ligand>
        <name>Zn(2+)</name>
        <dbReference type="ChEBI" id="CHEBI:29105"/>
    </ligand>
</feature>
<dbReference type="Pfam" id="PF07776">
    <property type="entry name" value="zf-AD"/>
    <property type="match status" value="1"/>
</dbReference>
<dbReference type="GO" id="GO:0005886">
    <property type="term" value="C:plasma membrane"/>
    <property type="evidence" value="ECO:0007669"/>
    <property type="project" value="TreeGrafter"/>
</dbReference>
<accession>A0A8J2QJR4</accession>
<dbReference type="FunFam" id="3.30.160.60:FF:000688">
    <property type="entry name" value="zinc finger protein 197 isoform X1"/>
    <property type="match status" value="1"/>
</dbReference>
<name>A0A8J2QJR4_9NEOP</name>
<keyword evidence="1 6" id="KW-0479">Metal-binding</keyword>
<comment type="caution">
    <text evidence="10">The sequence shown here is derived from an EMBL/GenBank/DDBJ whole genome shotgun (WGS) entry which is preliminary data.</text>
</comment>
<evidence type="ECO:0000256" key="2">
    <source>
        <dbReference type="ARBA" id="ARBA00022737"/>
    </source>
</evidence>
<evidence type="ECO:0000256" key="4">
    <source>
        <dbReference type="ARBA" id="ARBA00022833"/>
    </source>
</evidence>
<feature type="binding site" evidence="6">
    <location>
        <position position="452"/>
    </location>
    <ligand>
        <name>Zn(2+)</name>
        <dbReference type="ChEBI" id="CHEBI:29105"/>
    </ligand>
</feature>
<dbReference type="InterPro" id="IPR013087">
    <property type="entry name" value="Znf_C2H2_type"/>
</dbReference>
<dbReference type="Pfam" id="PF00096">
    <property type="entry name" value="zf-C2H2"/>
    <property type="match status" value="2"/>
</dbReference>
<dbReference type="GO" id="GO:0005634">
    <property type="term" value="C:nucleus"/>
    <property type="evidence" value="ECO:0007669"/>
    <property type="project" value="InterPro"/>
</dbReference>
<dbReference type="Proteomes" id="UP000789524">
    <property type="component" value="Unassembled WGS sequence"/>
</dbReference>
<evidence type="ECO:0000256" key="6">
    <source>
        <dbReference type="PROSITE-ProRule" id="PRU01263"/>
    </source>
</evidence>
<dbReference type="AlphaFoldDB" id="A0A8J2QJR4"/>
<feature type="domain" description="C2H2-type" evidence="8">
    <location>
        <begin position="640"/>
        <end position="667"/>
    </location>
</feature>
<sequence>MEEKSFVWTSDLTKRFFQLRFDNEWLFRKKKQPWREFYKILLKSGFPEEMTLNHVRKKWSYTYDSYRIAKKTNNRQWKYFKMFDKHFGKTQVLDKYESWTDEWRLKLIICISEAKEVKLDFQHMWRTVENALRCQDLPLDCCIQDLKGLWHYIRMTFNRKYRLVMRNSIDSEDWPLYEPMLEYHTKYEPEYLERLSSMSAGGMAAIEFRLKHRPREKKKKDEVDDEFQWSRDITESFIQIRMQNDWLFRDRKWAWSNLRQIMIEEYGFPHCLSSRDLSRKWAAIYAEYQKAKATNNISWMYYSLFEVYFGESSMSLNPLLGWQEEWVINLINTRTELEQLFKMWEKKKETPWREVEKKLRIMGIPLDHSLLEIEEIWRHLLKTFKWKQKFASKGILNEQWPYYEHVSRYVDQHEIKENKDNNEDYEDDVKLYELNKISMKPKDEVTNVCRSCSNDDGCVKIFEETDDEGLDVAYKLKVIGGIEIQRSDTLPTQICLQCLQELENAFKFRRQCQEVDKNLRSSSYIKVELQLDDKHTNEIHDGERQDYEIEMDRDTMNTKIKTSPQIRTSRKVIRRKKVRKSEYEYLKVCEVCGKHTRNLKAHMDVHSKDKCYSCDICEKKFKFKSGLIVHKATHNPTPKKTCEVCGKSFHILSQYRRHYAYHANERKYGCETCGKRFNSLDILKVHARIHTDERPFSCSECGKTFRTAGCVGRHKRIVHRNTKLDKQDELHFNMRGWWVIAIVVLVSSEIQGRDVTHEDIRDAMLSLVHIVRASEDKLERHELREKALGDQLKKMMAGLEKKHRNLETLKGTISRLDDRLYNVENIFLQKEEREKETQKKTNEALEEIQKSLKSLTEMVSSNLKPISTTTEMDNSLTPTEDPLTKRLDATDAKLDGIKAEIEKLKTSINKDALQAMCAEVAIDINQLSETEKLLNKYESKLNEYNGTASKVQTDFVPLSEVSLADEAWHSKMTEVMERQEKDITKIRQLLSDAESMWKDLPHLADIKRSTNDTLEGIAALQRNVTDIMEKGVAKTNMKVRELGDRLVATNEDIQQSLTQGNTMSERAYTDLQRSYTNLREELQGFSKNEHVMLQTADNVIATKKRIEYGVHQISLEVSELIRIQSNLLNKTMNERFDSIESSIVTNQSRAMNALSDKLETDMSQVWRQMGVVYTQLTASRQALDKLSEQTAQYVNGSSSKLDSMKEKVSAITTRMSEVDDNLNYLLGRISLVTQEFSLIKTGLGIALDKAKNGLDEVQAKLDDNSPGPHPVEVKAN</sequence>